<keyword evidence="3" id="KW-1185">Reference proteome</keyword>
<feature type="chain" id="PRO_5020460038" evidence="1">
    <location>
        <begin position="26"/>
        <end position="173"/>
    </location>
</feature>
<keyword evidence="1" id="KW-0732">Signal</keyword>
<evidence type="ECO:0000313" key="3">
    <source>
        <dbReference type="Proteomes" id="UP000305848"/>
    </source>
</evidence>
<dbReference type="Proteomes" id="UP000305848">
    <property type="component" value="Unassembled WGS sequence"/>
</dbReference>
<protein>
    <submittedName>
        <fullName evidence="2">DUF2911 domain-containing protein</fullName>
    </submittedName>
</protein>
<dbReference type="InterPro" id="IPR021314">
    <property type="entry name" value="DUF2911"/>
</dbReference>
<dbReference type="OrthoDB" id="9808374at2"/>
<dbReference type="EMBL" id="SZQL01000020">
    <property type="protein sequence ID" value="TKK65558.1"/>
    <property type="molecule type" value="Genomic_DNA"/>
</dbReference>
<evidence type="ECO:0000256" key="1">
    <source>
        <dbReference type="SAM" id="SignalP"/>
    </source>
</evidence>
<dbReference type="AlphaFoldDB" id="A0A4U3KT32"/>
<comment type="caution">
    <text evidence="2">The sequence shown here is derived from an EMBL/GenBank/DDBJ whole genome shotgun (WGS) entry which is preliminary data.</text>
</comment>
<proteinExistence type="predicted"/>
<feature type="signal peptide" evidence="1">
    <location>
        <begin position="1"/>
        <end position="25"/>
    </location>
</feature>
<sequence length="173" mass="18753">MKRKLFLSSVLLAAASLLVPFAVTAQRVSPHDTVTSVVSGANIKITYGSPAVKGRQIWGGLVPYDKAWRGGADEATLFTTDKDIMLGGKKLPAGTYSVFVIPSQNQWTYIFNSQTGQWGIKQGGVANFDESKNVLTVTATPKQAPMAEHLTYQANDEGFGLHWENLEALVPIK</sequence>
<dbReference type="RefSeq" id="WP_137263549.1">
    <property type="nucleotide sequence ID" value="NZ_SZQL01000020.1"/>
</dbReference>
<accession>A0A4U3KT32</accession>
<evidence type="ECO:0000313" key="2">
    <source>
        <dbReference type="EMBL" id="TKK65558.1"/>
    </source>
</evidence>
<gene>
    <name evidence="2" type="ORF">FC093_19770</name>
</gene>
<dbReference type="Pfam" id="PF11138">
    <property type="entry name" value="DUF2911"/>
    <property type="match status" value="1"/>
</dbReference>
<name>A0A4U3KT32_9BACT</name>
<reference evidence="2 3" key="1">
    <citation type="submission" date="2019-05" db="EMBL/GenBank/DDBJ databases">
        <title>Panacibacter sp. strain 17mud1-8 Genome sequencing and assembly.</title>
        <authorList>
            <person name="Chhetri G."/>
        </authorList>
    </citation>
    <scope>NUCLEOTIDE SEQUENCE [LARGE SCALE GENOMIC DNA]</scope>
    <source>
        <strain evidence="2 3">17mud1-8</strain>
    </source>
</reference>
<organism evidence="2 3">
    <name type="scientific">Ilyomonas limi</name>
    <dbReference type="NCBI Taxonomy" id="2575867"/>
    <lineage>
        <taxon>Bacteria</taxon>
        <taxon>Pseudomonadati</taxon>
        <taxon>Bacteroidota</taxon>
        <taxon>Chitinophagia</taxon>
        <taxon>Chitinophagales</taxon>
        <taxon>Chitinophagaceae</taxon>
        <taxon>Ilyomonas</taxon>
    </lineage>
</organism>